<gene>
    <name evidence="1" type="ORF">VP01_981g1</name>
</gene>
<proteinExistence type="predicted"/>
<comment type="caution">
    <text evidence="1">The sequence shown here is derived from an EMBL/GenBank/DDBJ whole genome shotgun (WGS) entry which is preliminary data.</text>
</comment>
<dbReference type="VEuPathDB" id="FungiDB:VP01_981g1"/>
<dbReference type="Proteomes" id="UP000037035">
    <property type="component" value="Unassembled WGS sequence"/>
</dbReference>
<organism evidence="1 2">
    <name type="scientific">Puccinia sorghi</name>
    <dbReference type="NCBI Taxonomy" id="27349"/>
    <lineage>
        <taxon>Eukaryota</taxon>
        <taxon>Fungi</taxon>
        <taxon>Dikarya</taxon>
        <taxon>Basidiomycota</taxon>
        <taxon>Pucciniomycotina</taxon>
        <taxon>Pucciniomycetes</taxon>
        <taxon>Pucciniales</taxon>
        <taxon>Pucciniaceae</taxon>
        <taxon>Puccinia</taxon>
    </lineage>
</organism>
<reference evidence="1 2" key="1">
    <citation type="submission" date="2015-08" db="EMBL/GenBank/DDBJ databases">
        <title>Next Generation Sequencing and Analysis of the Genome of Puccinia sorghi L Schw, the Causal Agent of Maize Common Rust.</title>
        <authorList>
            <person name="Rochi L."/>
            <person name="Burguener G."/>
            <person name="Darino M."/>
            <person name="Turjanski A."/>
            <person name="Kreff E."/>
            <person name="Dieguez M.J."/>
            <person name="Sacco F."/>
        </authorList>
    </citation>
    <scope>NUCLEOTIDE SEQUENCE [LARGE SCALE GENOMIC DNA]</scope>
    <source>
        <strain evidence="1 2">RO10H11247</strain>
    </source>
</reference>
<sequence>LEDTLETLHFPPTLPHYCRTGPRTNIMVNLCPPRCPHGRAGTLQVGGRTCPTPYHQYLFMCQKSASQGLLPRSSRIIPLFPTEKEVLDTMIKGPWDMA</sequence>
<accession>A0A0L6U698</accession>
<keyword evidence="2" id="KW-1185">Reference proteome</keyword>
<evidence type="ECO:0000313" key="1">
    <source>
        <dbReference type="EMBL" id="KNZ43832.1"/>
    </source>
</evidence>
<dbReference type="EMBL" id="LAVV01015514">
    <property type="protein sequence ID" value="KNZ43832.1"/>
    <property type="molecule type" value="Genomic_DNA"/>
</dbReference>
<name>A0A0L6U698_9BASI</name>
<protein>
    <submittedName>
        <fullName evidence="1">Uncharacterized protein</fullName>
    </submittedName>
</protein>
<evidence type="ECO:0000313" key="2">
    <source>
        <dbReference type="Proteomes" id="UP000037035"/>
    </source>
</evidence>
<feature type="non-terminal residue" evidence="1">
    <location>
        <position position="1"/>
    </location>
</feature>
<dbReference type="AlphaFoldDB" id="A0A0L6U698"/>